<gene>
    <name evidence="2" type="ORF">QN215_00915</name>
</gene>
<dbReference type="AlphaFoldDB" id="A0AB39U716"/>
<keyword evidence="1" id="KW-0472">Membrane</keyword>
<dbReference type="RefSeq" id="WP_369344282.1">
    <property type="nucleotide sequence ID" value="NZ_CP129674.1"/>
</dbReference>
<feature type="transmembrane region" description="Helical" evidence="1">
    <location>
        <begin position="156"/>
        <end position="176"/>
    </location>
</feature>
<feature type="transmembrane region" description="Helical" evidence="1">
    <location>
        <begin position="55"/>
        <end position="73"/>
    </location>
</feature>
<name>A0AB39U716_9BIFI</name>
<reference evidence="2" key="1">
    <citation type="submission" date="2023-07" db="EMBL/GenBank/DDBJ databases">
        <title>Bifidobacterium aquikefiriaerophilum sp. nov. and Bifidobacterium eccum sp. nov., isolated from water kefir.</title>
        <authorList>
            <person name="Breselge S."/>
            <person name="Bellassi P."/>
            <person name="Barcenilla C."/>
            <person name="Alvarez-Ordonez A."/>
            <person name="Morelli L."/>
            <person name="Cotter P.D."/>
        </authorList>
    </citation>
    <scope>NUCLEOTIDE SEQUENCE</scope>
    <source>
        <strain evidence="2">WK041_4_12</strain>
    </source>
</reference>
<protein>
    <submittedName>
        <fullName evidence="2">Uncharacterized protein</fullName>
    </submittedName>
</protein>
<organism evidence="2">
    <name type="scientific">Bifidobacterium aquikefiricola</name>
    <dbReference type="NCBI Taxonomy" id="3059038"/>
    <lineage>
        <taxon>Bacteria</taxon>
        <taxon>Bacillati</taxon>
        <taxon>Actinomycetota</taxon>
        <taxon>Actinomycetes</taxon>
        <taxon>Bifidobacteriales</taxon>
        <taxon>Bifidobacteriaceae</taxon>
        <taxon>Bifidobacterium</taxon>
    </lineage>
</organism>
<dbReference type="KEGG" id="baqk:QN215_00915"/>
<evidence type="ECO:0000313" key="2">
    <source>
        <dbReference type="EMBL" id="XDS44737.1"/>
    </source>
</evidence>
<dbReference type="EMBL" id="CP129674">
    <property type="protein sequence ID" value="XDS44737.1"/>
    <property type="molecule type" value="Genomic_DNA"/>
</dbReference>
<accession>A0AB39U716</accession>
<sequence length="268" mass="30588">MLVLMFAIADSRMQGQLREEQLKHNRFDVLQLLFAYLSLALLSFLWLGMAYVTGLPTAIIVSLAIGAMDMLVINRRSVVPTSPNPNLLAYQKKTMRLEYINGAIQFYKKESSSFIAKMQHTTAQFILAGMIVPSIAIIIVEPGLDQVHPLLDMYGYILLLYLALVSEAHGFAYSILNIERALFYIQSWLHWLPFVVITALLTVYAFMTFGMNGFAAVACMIPHTLFAVIYRRKILGKRYIKTLLQARRTLKRELRREVRLHPELAEEG</sequence>
<evidence type="ECO:0000256" key="1">
    <source>
        <dbReference type="SAM" id="Phobius"/>
    </source>
</evidence>
<keyword evidence="1" id="KW-1133">Transmembrane helix</keyword>
<feature type="transmembrane region" description="Helical" evidence="1">
    <location>
        <begin position="213"/>
        <end position="230"/>
    </location>
</feature>
<keyword evidence="1" id="KW-0812">Transmembrane</keyword>
<feature type="transmembrane region" description="Helical" evidence="1">
    <location>
        <begin position="125"/>
        <end position="144"/>
    </location>
</feature>
<feature type="transmembrane region" description="Helical" evidence="1">
    <location>
        <begin position="188"/>
        <end position="207"/>
    </location>
</feature>
<proteinExistence type="predicted"/>